<reference evidence="2" key="1">
    <citation type="journal article" date="2014" name="Proc. Natl. Acad. Sci. U.S.A.">
        <title>Extensive sampling of basidiomycete genomes demonstrates inadequacy of the white-rot/brown-rot paradigm for wood decay fungi.</title>
        <authorList>
            <person name="Riley R."/>
            <person name="Salamov A.A."/>
            <person name="Brown D.W."/>
            <person name="Nagy L.G."/>
            <person name="Floudas D."/>
            <person name="Held B.W."/>
            <person name="Levasseur A."/>
            <person name="Lombard V."/>
            <person name="Morin E."/>
            <person name="Otillar R."/>
            <person name="Lindquist E.A."/>
            <person name="Sun H."/>
            <person name="LaButti K.M."/>
            <person name="Schmutz J."/>
            <person name="Jabbour D."/>
            <person name="Luo H."/>
            <person name="Baker S.E."/>
            <person name="Pisabarro A.G."/>
            <person name="Walton J.D."/>
            <person name="Blanchette R.A."/>
            <person name="Henrissat B."/>
            <person name="Martin F."/>
            <person name="Cullen D."/>
            <person name="Hibbett D.S."/>
            <person name="Grigoriev I.V."/>
        </authorList>
    </citation>
    <scope>NUCLEOTIDE SEQUENCE [LARGE SCALE GENOMIC DNA]</scope>
    <source>
        <strain evidence="2">PC15</strain>
    </source>
</reference>
<dbReference type="InParanoid" id="A0A067NAI9"/>
<organism evidence="1 2">
    <name type="scientific">Pleurotus ostreatus (strain PC15)</name>
    <name type="common">Oyster mushroom</name>
    <dbReference type="NCBI Taxonomy" id="1137138"/>
    <lineage>
        <taxon>Eukaryota</taxon>
        <taxon>Fungi</taxon>
        <taxon>Dikarya</taxon>
        <taxon>Basidiomycota</taxon>
        <taxon>Agaricomycotina</taxon>
        <taxon>Agaricomycetes</taxon>
        <taxon>Agaricomycetidae</taxon>
        <taxon>Agaricales</taxon>
        <taxon>Pleurotineae</taxon>
        <taxon>Pleurotaceae</taxon>
        <taxon>Pleurotus</taxon>
    </lineage>
</organism>
<name>A0A067NAI9_PLEO1</name>
<accession>A0A067NAI9</accession>
<dbReference type="AlphaFoldDB" id="A0A067NAI9"/>
<evidence type="ECO:0000313" key="1">
    <source>
        <dbReference type="EMBL" id="KDQ24814.1"/>
    </source>
</evidence>
<dbReference type="VEuPathDB" id="FungiDB:PLEOSDRAFT_1094446"/>
<dbReference type="HOGENOM" id="CLU_1152181_0_0_1"/>
<dbReference type="Proteomes" id="UP000027073">
    <property type="component" value="Unassembled WGS sequence"/>
</dbReference>
<sequence>MLIDHCLAHLGPVFIDRQHPTLAAEASTGDRRHTSLLKLRRFILQKKFSRRRSGWASRITKPYERPSGPSYSNLLQPSLSSRSHHNAEFAGFRVSEASSNGILRVVAGVFEDISGRYGCGLPISAENVCLIGERMNNPSALRALSSLHSPTKIKHLELFLSRWTQTTPHYVPISSEVLDFVLDLCQNGSLQEFIVTFSEGDPRESMELDDKLSKLESLGVLNLRIGLPSQLLPAGSHSYYI</sequence>
<gene>
    <name evidence="1" type="ORF">PLEOSDRAFT_1094446</name>
</gene>
<protein>
    <submittedName>
        <fullName evidence="1">Uncharacterized protein</fullName>
    </submittedName>
</protein>
<evidence type="ECO:0000313" key="2">
    <source>
        <dbReference type="Proteomes" id="UP000027073"/>
    </source>
</evidence>
<proteinExistence type="predicted"/>
<dbReference type="EMBL" id="KL198011">
    <property type="protein sequence ID" value="KDQ24814.1"/>
    <property type="molecule type" value="Genomic_DNA"/>
</dbReference>